<dbReference type="Proteomes" id="UP000005220">
    <property type="component" value="Chromosome 1"/>
</dbReference>
<dbReference type="KEGG" id="kaf:KAFR_0A03150"/>
<dbReference type="RefSeq" id="XP_003954885.1">
    <property type="nucleotide sequence ID" value="XM_003954836.1"/>
</dbReference>
<dbReference type="AlphaFoldDB" id="H2AN00"/>
<evidence type="ECO:0000313" key="3">
    <source>
        <dbReference type="Proteomes" id="UP000005220"/>
    </source>
</evidence>
<gene>
    <name evidence="2" type="primary">KAFR0A03150</name>
    <name evidence="2" type="ORF">KAFR_0A03150</name>
</gene>
<feature type="compositionally biased region" description="Basic and acidic residues" evidence="1">
    <location>
        <begin position="51"/>
        <end position="71"/>
    </location>
</feature>
<dbReference type="EMBL" id="HE650821">
    <property type="protein sequence ID" value="CCF55750.1"/>
    <property type="molecule type" value="Genomic_DNA"/>
</dbReference>
<dbReference type="GeneID" id="13886065"/>
<sequence length="421" mass="48183">MDLIDQEFGILRMAPVKVDADKIIQDIKADHEQQHFLKKLPLIVPKRKVDELEDADRPSEQTKRLTSKDSEPQVNETHNSVAGAYEFVSIGISSNGKGIATSEDTTKIISHLSELIARGSNNSLTKQDFAFEEFKCQLIDQISSSNPSYLDLRTQNIKNHVYRSLVQKKGPTFILKKYEDQISLDFLKKVLHLHCSEYEQRAIFIEVSNVFQSDVDVKTNIIAQFQKQLVAFQQDDLKLPEKSKVLSFERAIEMMFSVIRLINYANTRQFSVVFFLHSLRYAESSHLENILKELYETKVPICTIGFFSTSPEMTPLTEKKQIIAKEESSIVSEIIEKEPSMHAGGIKEMKDFFMIPDRFTNRYATLWNTKVKESLASSESSFHKMAKKETHDKKAPEKITIGLLSSVVKATNFEELCRLVT</sequence>
<evidence type="ECO:0000313" key="2">
    <source>
        <dbReference type="EMBL" id="CCF55750.1"/>
    </source>
</evidence>
<reference evidence="2 3" key="1">
    <citation type="journal article" date="2011" name="Proc. Natl. Acad. Sci. U.S.A.">
        <title>Evolutionary erosion of yeast sex chromosomes by mating-type switching accidents.</title>
        <authorList>
            <person name="Gordon J.L."/>
            <person name="Armisen D."/>
            <person name="Proux-Wera E."/>
            <person name="Oheigeartaigh S.S."/>
            <person name="Byrne K.P."/>
            <person name="Wolfe K.H."/>
        </authorList>
    </citation>
    <scope>NUCLEOTIDE SEQUENCE [LARGE SCALE GENOMIC DNA]</scope>
    <source>
        <strain evidence="3">ATCC 22294 / BCRC 22015 / CBS 2517 / CECT 1963 / NBRC 1671 / NRRL Y-8276</strain>
    </source>
</reference>
<keyword evidence="3" id="KW-1185">Reference proteome</keyword>
<protein>
    <submittedName>
        <fullName evidence="2">Uncharacterized protein</fullName>
    </submittedName>
</protein>
<name>H2AN00_KAZAF</name>
<dbReference type="InParanoid" id="H2AN00"/>
<feature type="region of interest" description="Disordered" evidence="1">
    <location>
        <begin position="51"/>
        <end position="78"/>
    </location>
</feature>
<dbReference type="STRING" id="1071382.H2AN00"/>
<accession>H2AN00</accession>
<proteinExistence type="predicted"/>
<organism evidence="2 3">
    <name type="scientific">Kazachstania africana (strain ATCC 22294 / BCRC 22015 / CBS 2517 / CECT 1963 / NBRC 1671 / NRRL Y-8276)</name>
    <name type="common">Yeast</name>
    <name type="synonym">Kluyveromyces africanus</name>
    <dbReference type="NCBI Taxonomy" id="1071382"/>
    <lineage>
        <taxon>Eukaryota</taxon>
        <taxon>Fungi</taxon>
        <taxon>Dikarya</taxon>
        <taxon>Ascomycota</taxon>
        <taxon>Saccharomycotina</taxon>
        <taxon>Saccharomycetes</taxon>
        <taxon>Saccharomycetales</taxon>
        <taxon>Saccharomycetaceae</taxon>
        <taxon>Kazachstania</taxon>
    </lineage>
</organism>
<evidence type="ECO:0000256" key="1">
    <source>
        <dbReference type="SAM" id="MobiDB-lite"/>
    </source>
</evidence>
<dbReference type="HOGENOM" id="CLU_652212_0_0_1"/>